<accession>A0A2I2KMN8</accession>
<protein>
    <submittedName>
        <fullName evidence="1">Uncharacterized protein</fullName>
    </submittedName>
</protein>
<gene>
    <name evidence="1" type="ORF">FRACA_1620002</name>
</gene>
<dbReference type="EMBL" id="FZMO01000071">
    <property type="protein sequence ID" value="SNQ46937.1"/>
    <property type="molecule type" value="Genomic_DNA"/>
</dbReference>
<organism evidence="1 2">
    <name type="scientific">Frankia canadensis</name>
    <dbReference type="NCBI Taxonomy" id="1836972"/>
    <lineage>
        <taxon>Bacteria</taxon>
        <taxon>Bacillati</taxon>
        <taxon>Actinomycetota</taxon>
        <taxon>Actinomycetes</taxon>
        <taxon>Frankiales</taxon>
        <taxon>Frankiaceae</taxon>
        <taxon>Frankia</taxon>
    </lineage>
</organism>
<name>A0A2I2KMN8_9ACTN</name>
<evidence type="ECO:0000313" key="2">
    <source>
        <dbReference type="Proteomes" id="UP000234331"/>
    </source>
</evidence>
<proteinExistence type="predicted"/>
<sequence length="63" mass="7280">MEFPEGWLIREDLPGRGGALKVGERESVKIRRFPSRIAPERVPDWYETVIETGREVSISDIRP</sequence>
<dbReference type="Proteomes" id="UP000234331">
    <property type="component" value="Unassembled WGS sequence"/>
</dbReference>
<evidence type="ECO:0000313" key="1">
    <source>
        <dbReference type="EMBL" id="SNQ46937.1"/>
    </source>
</evidence>
<reference evidence="1 2" key="1">
    <citation type="submission" date="2017-06" db="EMBL/GenBank/DDBJ databases">
        <authorList>
            <person name="Kim H.J."/>
            <person name="Triplett B.A."/>
        </authorList>
    </citation>
    <scope>NUCLEOTIDE SEQUENCE [LARGE SCALE GENOMIC DNA]</scope>
    <source>
        <strain evidence="1">FRACA_ARgP5</strain>
    </source>
</reference>
<keyword evidence="2" id="KW-1185">Reference proteome</keyword>
<dbReference type="AlphaFoldDB" id="A0A2I2KMN8"/>